<name>A0A7D6ERB6_9CYAN</name>
<feature type="domain" description="Cation-transporting P-type ATPase C-terminal" evidence="10">
    <location>
        <begin position="663"/>
        <end position="808"/>
    </location>
</feature>
<dbReference type="InterPro" id="IPR001757">
    <property type="entry name" value="P_typ_ATPase"/>
</dbReference>
<dbReference type="Gene3D" id="2.70.150.10">
    <property type="entry name" value="Calcium-transporting ATPase, cytoplasmic transduction domain A"/>
    <property type="match status" value="1"/>
</dbReference>
<dbReference type="GO" id="GO:0016887">
    <property type="term" value="F:ATP hydrolysis activity"/>
    <property type="evidence" value="ECO:0007669"/>
    <property type="project" value="InterPro"/>
</dbReference>
<dbReference type="NCBIfam" id="TIGR01494">
    <property type="entry name" value="ATPase_P-type"/>
    <property type="match status" value="2"/>
</dbReference>
<dbReference type="SFLD" id="SFLDG00002">
    <property type="entry name" value="C1.7:_P-type_atpase_like"/>
    <property type="match status" value="1"/>
</dbReference>
<dbReference type="SFLD" id="SFLDF00027">
    <property type="entry name" value="p-type_atpase"/>
    <property type="match status" value="1"/>
</dbReference>
<dbReference type="RefSeq" id="WP_181495098.1">
    <property type="nucleotide sequence ID" value="NZ_CP032152.1"/>
</dbReference>
<dbReference type="PANTHER" id="PTHR42861">
    <property type="entry name" value="CALCIUM-TRANSPORTING ATPASE"/>
    <property type="match status" value="1"/>
</dbReference>
<dbReference type="Gene3D" id="3.40.50.1000">
    <property type="entry name" value="HAD superfamily/HAD-like"/>
    <property type="match status" value="1"/>
</dbReference>
<dbReference type="InterPro" id="IPR036412">
    <property type="entry name" value="HAD-like_sf"/>
</dbReference>
<accession>A0A7D6ERB6</accession>
<feature type="transmembrane region" description="Helical" evidence="8">
    <location>
        <begin position="65"/>
        <end position="81"/>
    </location>
</feature>
<feature type="transmembrane region" description="Helical" evidence="8">
    <location>
        <begin position="760"/>
        <end position="780"/>
    </location>
</feature>
<dbReference type="SFLD" id="SFLDS00003">
    <property type="entry name" value="Haloacid_Dehalogenase"/>
    <property type="match status" value="1"/>
</dbReference>
<evidence type="ECO:0000259" key="10">
    <source>
        <dbReference type="Pfam" id="PF00689"/>
    </source>
</evidence>
<dbReference type="InterPro" id="IPR006068">
    <property type="entry name" value="ATPase_P-typ_cation-transptr_C"/>
</dbReference>
<feature type="transmembrane region" description="Helical" evidence="8">
    <location>
        <begin position="663"/>
        <end position="685"/>
    </location>
</feature>
<dbReference type="AlphaFoldDB" id="A0A7D6ERB6"/>
<keyword evidence="3" id="KW-0547">Nucleotide-binding</keyword>
<dbReference type="InterPro" id="IPR023214">
    <property type="entry name" value="HAD_sf"/>
</dbReference>
<dbReference type="SUPFAM" id="SSF56784">
    <property type="entry name" value="HAD-like"/>
    <property type="match status" value="1"/>
</dbReference>
<protein>
    <submittedName>
        <fullName evidence="11">HAD-IC family P-type ATPase</fullName>
    </submittedName>
</protein>
<keyword evidence="5" id="KW-1278">Translocase</keyword>
<feature type="transmembrane region" description="Helical" evidence="8">
    <location>
        <begin position="792"/>
        <end position="812"/>
    </location>
</feature>
<keyword evidence="12" id="KW-1185">Reference proteome</keyword>
<evidence type="ECO:0000256" key="3">
    <source>
        <dbReference type="ARBA" id="ARBA00022741"/>
    </source>
</evidence>
<dbReference type="Pfam" id="PF00122">
    <property type="entry name" value="E1-E2_ATPase"/>
    <property type="match status" value="1"/>
</dbReference>
<evidence type="ECO:0000313" key="12">
    <source>
        <dbReference type="Proteomes" id="UP000261812"/>
    </source>
</evidence>
<dbReference type="InterPro" id="IPR044492">
    <property type="entry name" value="P_typ_ATPase_HD_dom"/>
</dbReference>
<evidence type="ECO:0000256" key="7">
    <source>
        <dbReference type="ARBA" id="ARBA00023136"/>
    </source>
</evidence>
<feature type="transmembrane region" description="Helical" evidence="8">
    <location>
        <begin position="633"/>
        <end position="651"/>
    </location>
</feature>
<dbReference type="InterPro" id="IPR018303">
    <property type="entry name" value="ATPase_P-typ_P_site"/>
</dbReference>
<keyword evidence="7 8" id="KW-0472">Membrane</keyword>
<dbReference type="PRINTS" id="PR00119">
    <property type="entry name" value="CATATPASE"/>
</dbReference>
<dbReference type="Proteomes" id="UP000261812">
    <property type="component" value="Chromosome"/>
</dbReference>
<keyword evidence="4" id="KW-0067">ATP-binding</keyword>
<dbReference type="InterPro" id="IPR008250">
    <property type="entry name" value="ATPase_P-typ_transduc_dom_A_sf"/>
</dbReference>
<dbReference type="KEGG" id="tsq:D3A95_11400"/>
<keyword evidence="2 8" id="KW-0812">Transmembrane</keyword>
<evidence type="ECO:0000256" key="4">
    <source>
        <dbReference type="ARBA" id="ARBA00022840"/>
    </source>
</evidence>
<evidence type="ECO:0000259" key="9">
    <source>
        <dbReference type="Pfam" id="PF00122"/>
    </source>
</evidence>
<dbReference type="PROSITE" id="PS01229">
    <property type="entry name" value="COF_2"/>
    <property type="match status" value="1"/>
</dbReference>
<feature type="transmembrane region" description="Helical" evidence="8">
    <location>
        <begin position="212"/>
        <end position="234"/>
    </location>
</feature>
<dbReference type="SUPFAM" id="SSF81660">
    <property type="entry name" value="Metal cation-transporting ATPase, ATP-binding domain N"/>
    <property type="match status" value="1"/>
</dbReference>
<feature type="transmembrane region" description="Helical" evidence="8">
    <location>
        <begin position="720"/>
        <end position="740"/>
    </location>
</feature>
<dbReference type="SUPFAM" id="SSF81653">
    <property type="entry name" value="Calcium ATPase, transduction domain A"/>
    <property type="match status" value="1"/>
</dbReference>
<keyword evidence="6 8" id="KW-1133">Transmembrane helix</keyword>
<feature type="transmembrane region" description="Helical" evidence="8">
    <location>
        <begin position="41"/>
        <end position="59"/>
    </location>
</feature>
<feature type="domain" description="P-type ATPase A" evidence="9">
    <location>
        <begin position="96"/>
        <end position="196"/>
    </location>
</feature>
<dbReference type="EMBL" id="CP032152">
    <property type="protein sequence ID" value="QLL29486.1"/>
    <property type="molecule type" value="Genomic_DNA"/>
</dbReference>
<proteinExistence type="predicted"/>
<feature type="transmembrane region" description="Helical" evidence="8">
    <location>
        <begin position="602"/>
        <end position="627"/>
    </location>
</feature>
<dbReference type="GO" id="GO:0005524">
    <property type="term" value="F:ATP binding"/>
    <property type="evidence" value="ECO:0007669"/>
    <property type="project" value="UniProtKB-KW"/>
</dbReference>
<dbReference type="Pfam" id="PF00689">
    <property type="entry name" value="Cation_ATPase_C"/>
    <property type="match status" value="1"/>
</dbReference>
<comment type="subcellular location">
    <subcellularLocation>
        <location evidence="1">Membrane</location>
        <topology evidence="1">Multi-pass membrane protein</topology>
    </subcellularLocation>
</comment>
<dbReference type="Gene3D" id="1.20.1110.10">
    <property type="entry name" value="Calcium-transporting ATPase, transmembrane domain"/>
    <property type="match status" value="1"/>
</dbReference>
<sequence length="826" mass="90093">MAAPLTGLTAAEVAERQARGRINRQISESNRTYGDILRENLFTFINGVFAFISVILLFLGRPGDVAAIIVVVFLNAIISIVQEIRAKRQLDEISLLTRPRVKVLRDRQEVILDPAEVVEGDILLLEPGDQIVADGTVVGDGQIQVDESLLTGESDLISKHAGDRLYSGSFCVRGAAAYVAEQVGEESTAQQLTAAAKTHHHKLTPLQREINLIIRVILALAVFLWLLVLLSLLVRLTTLQMSVQTAAVVAGLVPVGLYLTITLTYALGALRISRANVLVQQVNAIESLSGVDILCLDKTGTLTANALELHSWYALTDTEEKTKAALATFTASVSAPNRTIVALSEAFGGSPQPLRLEIPFSSTYKWSAAAWQDSEVFILGAPDVLFKSEDLSPAVAELLQRGRQQGLRVLLFARSRSDPQWDERQETPLLPPNLEPLAVIWVGDRLRPQSRDVLERFQQAGIQIKILSGDHAETVVALGKQVGLDAGAIAISGAELAAMDDPSFDQMAEKATVFGRITPEQKAKLVTRLRALGHQVAMIGDGVNDVLSLKQANVGIAMESGSAITRNVADIVLLADSFAALPEAFREGQRIYNGIQDVTKLFLVRVFSFSLLCLVTVMAGRAFPLLIKHNSLLTLWGVGLPTLAVAFWAVPGPRPHRSLIRSLLHFVIPATLSLALLAIFMYLGVLARELTPLLEFFQGRFDPTLLNGREVLSELGQSVAIARTALVTTLMLASLCLVLFLKPPHPTWVGGAPLVGNWRYVAVVLVLLAAFLIISFSPTLRAVAELEPLSGWLWGLIVLIVFLWVILLRTFWRYRLLDRFLGVDLS</sequence>
<dbReference type="PRINTS" id="PR00120">
    <property type="entry name" value="HATPASE"/>
</dbReference>
<evidence type="ECO:0000313" key="11">
    <source>
        <dbReference type="EMBL" id="QLL29486.1"/>
    </source>
</evidence>
<dbReference type="Pfam" id="PF00702">
    <property type="entry name" value="Hydrolase"/>
    <property type="match status" value="1"/>
</dbReference>
<feature type="transmembrane region" description="Helical" evidence="8">
    <location>
        <begin position="246"/>
        <end position="267"/>
    </location>
</feature>
<dbReference type="InterPro" id="IPR023299">
    <property type="entry name" value="ATPase_P-typ_cyto_dom_N"/>
</dbReference>
<evidence type="ECO:0000256" key="1">
    <source>
        <dbReference type="ARBA" id="ARBA00004141"/>
    </source>
</evidence>
<organism evidence="11 12">
    <name type="scientific">Thermosynechococcus sichuanensis E542</name>
    <dbReference type="NCBI Taxonomy" id="2016101"/>
    <lineage>
        <taxon>Bacteria</taxon>
        <taxon>Bacillati</taxon>
        <taxon>Cyanobacteriota</taxon>
        <taxon>Cyanophyceae</taxon>
        <taxon>Acaryochloridales</taxon>
        <taxon>Thermosynechococcaceae</taxon>
        <taxon>Thermosynechococcus</taxon>
        <taxon>Thermosynechococcus sichuanensis</taxon>
    </lineage>
</organism>
<gene>
    <name evidence="11" type="ORF">D3A95_11400</name>
</gene>
<reference evidence="12" key="1">
    <citation type="submission" date="2018-09" db="EMBL/GenBank/DDBJ databases">
        <title>Complete genome sequence of thermophilic cyanobacteria strain Thermosynechococcus elongatus PKUAC-SCTE542.</title>
        <authorList>
            <person name="Liang Y."/>
            <person name="Tang J."/>
            <person name="Daroch M."/>
        </authorList>
    </citation>
    <scope>NUCLEOTIDE SEQUENCE [LARGE SCALE GENOMIC DNA]</scope>
    <source>
        <strain evidence="12">E542</strain>
    </source>
</reference>
<dbReference type="PROSITE" id="PS00154">
    <property type="entry name" value="ATPASE_E1_E2"/>
    <property type="match status" value="1"/>
</dbReference>
<evidence type="ECO:0000256" key="6">
    <source>
        <dbReference type="ARBA" id="ARBA00022989"/>
    </source>
</evidence>
<evidence type="ECO:0000256" key="5">
    <source>
        <dbReference type="ARBA" id="ARBA00022967"/>
    </source>
</evidence>
<dbReference type="SUPFAM" id="SSF81665">
    <property type="entry name" value="Calcium ATPase, transmembrane domain M"/>
    <property type="match status" value="1"/>
</dbReference>
<evidence type="ECO:0000256" key="8">
    <source>
        <dbReference type="SAM" id="Phobius"/>
    </source>
</evidence>
<dbReference type="InterPro" id="IPR023298">
    <property type="entry name" value="ATPase_P-typ_TM_dom_sf"/>
</dbReference>
<dbReference type="Gene3D" id="3.40.1110.10">
    <property type="entry name" value="Calcium-transporting ATPase, cytoplasmic domain N"/>
    <property type="match status" value="1"/>
</dbReference>
<evidence type="ECO:0000256" key="2">
    <source>
        <dbReference type="ARBA" id="ARBA00022692"/>
    </source>
</evidence>
<dbReference type="GO" id="GO:0016020">
    <property type="term" value="C:membrane"/>
    <property type="evidence" value="ECO:0007669"/>
    <property type="project" value="UniProtKB-SubCell"/>
</dbReference>
<dbReference type="InterPro" id="IPR059000">
    <property type="entry name" value="ATPase_P-type_domA"/>
</dbReference>